<evidence type="ECO:0000313" key="2">
    <source>
        <dbReference type="Ensembl" id="ENSECRP00000000669.1"/>
    </source>
</evidence>
<dbReference type="Ensembl" id="ENSECRT00000000682.1">
    <property type="protein sequence ID" value="ENSECRP00000000669.1"/>
    <property type="gene ID" value="ENSECRG00000000410.1"/>
</dbReference>
<protein>
    <recommendedName>
        <fullName evidence="1">Integrase zinc-binding domain-containing protein</fullName>
    </recommendedName>
</protein>
<dbReference type="PANTHER" id="PTHR47266">
    <property type="entry name" value="ENDONUCLEASE-RELATED"/>
    <property type="match status" value="1"/>
</dbReference>
<reference evidence="2" key="3">
    <citation type="submission" date="2025-09" db="UniProtKB">
        <authorList>
            <consortium name="Ensembl"/>
        </authorList>
    </citation>
    <scope>IDENTIFICATION</scope>
</reference>
<dbReference type="GO" id="GO:0003676">
    <property type="term" value="F:nucleic acid binding"/>
    <property type="evidence" value="ECO:0007669"/>
    <property type="project" value="InterPro"/>
</dbReference>
<dbReference type="AlphaFoldDB" id="A0A8C4RHB2"/>
<dbReference type="SUPFAM" id="SSF53098">
    <property type="entry name" value="Ribonuclease H-like"/>
    <property type="match status" value="1"/>
</dbReference>
<dbReference type="InterPro" id="IPR012337">
    <property type="entry name" value="RNaseH-like_sf"/>
</dbReference>
<dbReference type="Pfam" id="PF17921">
    <property type="entry name" value="Integrase_H2C2"/>
    <property type="match status" value="1"/>
</dbReference>
<accession>A0A8C4RHB2</accession>
<dbReference type="InterPro" id="IPR036397">
    <property type="entry name" value="RNaseH_sf"/>
</dbReference>
<reference evidence="2" key="2">
    <citation type="submission" date="2025-08" db="UniProtKB">
        <authorList>
            <consortium name="Ensembl"/>
        </authorList>
    </citation>
    <scope>IDENTIFICATION</scope>
</reference>
<dbReference type="InterPro" id="IPR041588">
    <property type="entry name" value="Integrase_H2C2"/>
</dbReference>
<sequence length="163" mass="18373">MSEEQKRAVLMECHDNPGTGNHNGVRGTRNRAIAGYFWPTLTNDVANWVRCCHRGQLNDPIKTMAPVLHSIKVKEAWEVVGLDLFGPMCETARRNKYVLTMTDLYTKWIVAEPLQTKSASEVSAAIIGKLYIFGMVRKGRSLLTKAKSLSTRMKEQIKISNVH</sequence>
<dbReference type="Gene3D" id="1.10.340.70">
    <property type="match status" value="1"/>
</dbReference>
<evidence type="ECO:0000259" key="1">
    <source>
        <dbReference type="Pfam" id="PF17921"/>
    </source>
</evidence>
<dbReference type="GeneTree" id="ENSGT00940000175601"/>
<keyword evidence="3" id="KW-1185">Reference proteome</keyword>
<organism evidence="2 3">
    <name type="scientific">Erpetoichthys calabaricus</name>
    <name type="common">Rope fish</name>
    <name type="synonym">Calamoichthys calabaricus</name>
    <dbReference type="NCBI Taxonomy" id="27687"/>
    <lineage>
        <taxon>Eukaryota</taxon>
        <taxon>Metazoa</taxon>
        <taxon>Chordata</taxon>
        <taxon>Craniata</taxon>
        <taxon>Vertebrata</taxon>
        <taxon>Euteleostomi</taxon>
        <taxon>Actinopterygii</taxon>
        <taxon>Polypteriformes</taxon>
        <taxon>Polypteridae</taxon>
        <taxon>Erpetoichthys</taxon>
    </lineage>
</organism>
<dbReference type="Proteomes" id="UP000694620">
    <property type="component" value="Chromosome 1"/>
</dbReference>
<dbReference type="InterPro" id="IPR052160">
    <property type="entry name" value="Gypsy_RT_Integrase-like"/>
</dbReference>
<feature type="domain" description="Integrase zinc-binding" evidence="1">
    <location>
        <begin position="3"/>
        <end position="59"/>
    </location>
</feature>
<proteinExistence type="predicted"/>
<name>A0A8C4RHB2_ERPCA</name>
<evidence type="ECO:0000313" key="3">
    <source>
        <dbReference type="Proteomes" id="UP000694620"/>
    </source>
</evidence>
<dbReference type="Gene3D" id="3.30.420.10">
    <property type="entry name" value="Ribonuclease H-like superfamily/Ribonuclease H"/>
    <property type="match status" value="1"/>
</dbReference>
<reference evidence="2" key="1">
    <citation type="submission" date="2021-06" db="EMBL/GenBank/DDBJ databases">
        <authorList>
            <consortium name="Wellcome Sanger Institute Data Sharing"/>
        </authorList>
    </citation>
    <scope>NUCLEOTIDE SEQUENCE [LARGE SCALE GENOMIC DNA]</scope>
</reference>